<evidence type="ECO:0000313" key="5">
    <source>
        <dbReference type="EMBL" id="TXE86285.1"/>
    </source>
</evidence>
<dbReference type="AlphaFoldDB" id="A0A5C7DPI2"/>
<evidence type="ECO:0000256" key="2">
    <source>
        <dbReference type="ARBA" id="ARBA00022723"/>
    </source>
</evidence>
<dbReference type="GO" id="GO:0005829">
    <property type="term" value="C:cytosol"/>
    <property type="evidence" value="ECO:0007669"/>
    <property type="project" value="TreeGrafter"/>
</dbReference>
<dbReference type="EMBL" id="VOWJ01000031">
    <property type="protein sequence ID" value="TXE86285.1"/>
    <property type="molecule type" value="Genomic_DNA"/>
</dbReference>
<proteinExistence type="inferred from homology"/>
<dbReference type="RefSeq" id="WP_147555905.1">
    <property type="nucleotide sequence ID" value="NZ_VOWJ01000031.1"/>
</dbReference>
<name>A0A5C7DPI2_9BACT</name>
<dbReference type="InterPro" id="IPR032466">
    <property type="entry name" value="Metal_Hydrolase"/>
</dbReference>
<dbReference type="Pfam" id="PF01026">
    <property type="entry name" value="TatD_DNase"/>
    <property type="match status" value="1"/>
</dbReference>
<evidence type="ECO:0000313" key="6">
    <source>
        <dbReference type="Proteomes" id="UP000321629"/>
    </source>
</evidence>
<protein>
    <submittedName>
        <fullName evidence="5">TatD family deoxyribonuclease</fullName>
    </submittedName>
</protein>
<dbReference type="PROSITE" id="PS01137">
    <property type="entry name" value="TATD_1"/>
    <property type="match status" value="1"/>
</dbReference>
<evidence type="ECO:0000256" key="3">
    <source>
        <dbReference type="ARBA" id="ARBA00022801"/>
    </source>
</evidence>
<feature type="binding site" evidence="4">
    <location>
        <position position="163"/>
    </location>
    <ligand>
        <name>a divalent metal cation</name>
        <dbReference type="ChEBI" id="CHEBI:60240"/>
        <label>2</label>
    </ligand>
</feature>
<evidence type="ECO:0000256" key="1">
    <source>
        <dbReference type="ARBA" id="ARBA00009275"/>
    </source>
</evidence>
<keyword evidence="3" id="KW-0378">Hydrolase</keyword>
<organism evidence="5 6">
    <name type="scientific">Campylobacter volucris</name>
    <dbReference type="NCBI Taxonomy" id="1031542"/>
    <lineage>
        <taxon>Bacteria</taxon>
        <taxon>Pseudomonadati</taxon>
        <taxon>Campylobacterota</taxon>
        <taxon>Epsilonproteobacteria</taxon>
        <taxon>Campylobacterales</taxon>
        <taxon>Campylobacteraceae</taxon>
        <taxon>Campylobacter</taxon>
    </lineage>
</organism>
<gene>
    <name evidence="5" type="ORF">FPD38_06460</name>
</gene>
<feature type="binding site" evidence="4">
    <location>
        <position position="212"/>
    </location>
    <ligand>
        <name>a divalent metal cation</name>
        <dbReference type="ChEBI" id="CHEBI:60240"/>
        <label>1</label>
    </ligand>
</feature>
<dbReference type="Proteomes" id="UP000321629">
    <property type="component" value="Unassembled WGS sequence"/>
</dbReference>
<dbReference type="SUPFAM" id="SSF51556">
    <property type="entry name" value="Metallo-dependent hydrolases"/>
    <property type="match status" value="1"/>
</dbReference>
<comment type="similarity">
    <text evidence="1">Belongs to the metallo-dependent hydrolases superfamily. TatD-type hydrolase family.</text>
</comment>
<dbReference type="InterPro" id="IPR001130">
    <property type="entry name" value="TatD-like"/>
</dbReference>
<feature type="binding site" evidence="4">
    <location>
        <position position="138"/>
    </location>
    <ligand>
        <name>a divalent metal cation</name>
        <dbReference type="ChEBI" id="CHEBI:60240"/>
        <label>2</label>
    </ligand>
</feature>
<feature type="binding site" evidence="4">
    <location>
        <position position="17"/>
    </location>
    <ligand>
        <name>a divalent metal cation</name>
        <dbReference type="ChEBI" id="CHEBI:60240"/>
        <label>1</label>
    </ligand>
</feature>
<accession>A0A5C7DPI2</accession>
<dbReference type="InterPro" id="IPR018228">
    <property type="entry name" value="DNase_TatD-rel_CS"/>
</dbReference>
<dbReference type="GO" id="GO:0046872">
    <property type="term" value="F:metal ion binding"/>
    <property type="evidence" value="ECO:0007669"/>
    <property type="project" value="UniProtKB-KW"/>
</dbReference>
<dbReference type="GO" id="GO:0016788">
    <property type="term" value="F:hydrolase activity, acting on ester bonds"/>
    <property type="evidence" value="ECO:0007669"/>
    <property type="project" value="InterPro"/>
</dbReference>
<dbReference type="Gene3D" id="3.20.20.140">
    <property type="entry name" value="Metal-dependent hydrolases"/>
    <property type="match status" value="1"/>
</dbReference>
<dbReference type="NCBIfam" id="TIGR00010">
    <property type="entry name" value="YchF/TatD family DNA exonuclease"/>
    <property type="match status" value="1"/>
</dbReference>
<evidence type="ECO:0000256" key="4">
    <source>
        <dbReference type="PIRSR" id="PIRSR005902-1"/>
    </source>
</evidence>
<feature type="binding site" evidence="4">
    <location>
        <position position="98"/>
    </location>
    <ligand>
        <name>a divalent metal cation</name>
        <dbReference type="ChEBI" id="CHEBI:60240"/>
        <label>1</label>
    </ligand>
</feature>
<keyword evidence="2 4" id="KW-0479">Metal-binding</keyword>
<feature type="binding site" evidence="4">
    <location>
        <position position="15"/>
    </location>
    <ligand>
        <name>a divalent metal cation</name>
        <dbReference type="ChEBI" id="CHEBI:60240"/>
        <label>1</label>
    </ligand>
</feature>
<dbReference type="FunFam" id="3.20.20.140:FF:000005">
    <property type="entry name" value="TatD family hydrolase"/>
    <property type="match status" value="1"/>
</dbReference>
<sequence length="266" mass="30342">MFLDCDFENKIIDTHCHLDNQAYFGYLDEMLCNAFANGVDKIIIPGADIKDLPRAREIAHRYEGVYFACGVHPYDIDEFDIEILKEFITDDKCIAVGECGLDYYRLKSEDVKIKEKQKEVFVSQINLASEYNKPLIVHVRDANEDSYNILNSYADRLNGGVLHCFNSSELLLNLSKKGFYFGIGGVLTFKNAKNLLEILPKIPKEKLLLETDGPYLTPEPHRGKTNDPILTHFVVQKMAQILNITKNEVVKITNLNANKLFFQGIK</sequence>
<comment type="caution">
    <text evidence="5">The sequence shown here is derived from an EMBL/GenBank/DDBJ whole genome shotgun (WGS) entry which is preliminary data.</text>
</comment>
<dbReference type="PANTHER" id="PTHR46124:SF2">
    <property type="entry name" value="D-AMINOACYL-TRNA DEACYLASE"/>
    <property type="match status" value="1"/>
</dbReference>
<dbReference type="PROSITE" id="PS01090">
    <property type="entry name" value="TATD_2"/>
    <property type="match status" value="1"/>
</dbReference>
<dbReference type="InterPro" id="IPR015991">
    <property type="entry name" value="TatD/YcfH-like"/>
</dbReference>
<dbReference type="GO" id="GO:0004536">
    <property type="term" value="F:DNA nuclease activity"/>
    <property type="evidence" value="ECO:0007669"/>
    <property type="project" value="InterPro"/>
</dbReference>
<dbReference type="PIRSF" id="PIRSF005902">
    <property type="entry name" value="DNase_TatD"/>
    <property type="match status" value="1"/>
</dbReference>
<reference evidence="5 6" key="1">
    <citation type="submission" date="2019-07" db="EMBL/GenBank/DDBJ databases">
        <title>Rapid identification of Enteric Bacteria from Whole Genome Sequences (WGS) using Average Nucleotide Identity (ANI).</title>
        <authorList>
            <person name="Lane C."/>
        </authorList>
    </citation>
    <scope>NUCLEOTIDE SEQUENCE [LARGE SCALE GENOMIC DNA]</scope>
    <source>
        <strain evidence="5 6">2016D-0084</strain>
    </source>
</reference>
<dbReference type="CDD" id="cd01310">
    <property type="entry name" value="TatD_DNAse"/>
    <property type="match status" value="1"/>
</dbReference>
<dbReference type="PANTHER" id="PTHR46124">
    <property type="entry name" value="D-AMINOACYL-TRNA DEACYLASE"/>
    <property type="match status" value="1"/>
</dbReference>